<feature type="compositionally biased region" description="Polar residues" evidence="1">
    <location>
        <begin position="107"/>
        <end position="123"/>
    </location>
</feature>
<reference evidence="2 3" key="1">
    <citation type="submission" date="2023-01" db="EMBL/GenBank/DDBJ databases">
        <authorList>
            <person name="Whitehead M."/>
        </authorList>
    </citation>
    <scope>NUCLEOTIDE SEQUENCE [LARGE SCALE GENOMIC DNA]</scope>
</reference>
<evidence type="ECO:0000313" key="2">
    <source>
        <dbReference type="EMBL" id="CAI6371375.1"/>
    </source>
</evidence>
<gene>
    <name evidence="2" type="ORF">MEUPH1_LOCUS25385</name>
</gene>
<protein>
    <submittedName>
        <fullName evidence="2">Uncharacterized protein</fullName>
    </submittedName>
</protein>
<name>A0AAV0XS91_9HEMI</name>
<sequence length="153" mass="17674">MSLAPQIRRMTEDQQNKIYIEFLQTIQKVKMSYNSDQIQPQFVRPLFNDVTLQYSHNNINSYPTYPLNVHLPVTSPSTNRNMPTYYQPYITVPHTSYVSTFTASTSTRDTNMQHTPHTVSSAPTREPPVTPTNTTTSELINPYYGNYYPENTN</sequence>
<comment type="caution">
    <text evidence="2">The sequence shown here is derived from an EMBL/GenBank/DDBJ whole genome shotgun (WGS) entry which is preliminary data.</text>
</comment>
<evidence type="ECO:0000313" key="3">
    <source>
        <dbReference type="Proteomes" id="UP001160148"/>
    </source>
</evidence>
<feature type="region of interest" description="Disordered" evidence="1">
    <location>
        <begin position="107"/>
        <end position="139"/>
    </location>
</feature>
<dbReference type="Proteomes" id="UP001160148">
    <property type="component" value="Unassembled WGS sequence"/>
</dbReference>
<organism evidence="2 3">
    <name type="scientific">Macrosiphum euphorbiae</name>
    <name type="common">potato aphid</name>
    <dbReference type="NCBI Taxonomy" id="13131"/>
    <lineage>
        <taxon>Eukaryota</taxon>
        <taxon>Metazoa</taxon>
        <taxon>Ecdysozoa</taxon>
        <taxon>Arthropoda</taxon>
        <taxon>Hexapoda</taxon>
        <taxon>Insecta</taxon>
        <taxon>Pterygota</taxon>
        <taxon>Neoptera</taxon>
        <taxon>Paraneoptera</taxon>
        <taxon>Hemiptera</taxon>
        <taxon>Sternorrhyncha</taxon>
        <taxon>Aphidomorpha</taxon>
        <taxon>Aphidoidea</taxon>
        <taxon>Aphididae</taxon>
        <taxon>Macrosiphini</taxon>
        <taxon>Macrosiphum</taxon>
    </lineage>
</organism>
<evidence type="ECO:0000256" key="1">
    <source>
        <dbReference type="SAM" id="MobiDB-lite"/>
    </source>
</evidence>
<proteinExistence type="predicted"/>
<dbReference type="EMBL" id="CARXXK010000927">
    <property type="protein sequence ID" value="CAI6371375.1"/>
    <property type="molecule type" value="Genomic_DNA"/>
</dbReference>
<keyword evidence="3" id="KW-1185">Reference proteome</keyword>
<dbReference type="AlphaFoldDB" id="A0AAV0XS91"/>
<accession>A0AAV0XS91</accession>